<name>A0A949N9U3_9FIRM</name>
<evidence type="ECO:0000256" key="2">
    <source>
        <dbReference type="ARBA" id="ARBA00022448"/>
    </source>
</evidence>
<dbReference type="GO" id="GO:0022857">
    <property type="term" value="F:transmembrane transporter activity"/>
    <property type="evidence" value="ECO:0007669"/>
    <property type="project" value="InterPro"/>
</dbReference>
<dbReference type="EMBL" id="JAHQCW010000005">
    <property type="protein sequence ID" value="MBU9735752.1"/>
    <property type="molecule type" value="Genomic_DNA"/>
</dbReference>
<evidence type="ECO:0000256" key="8">
    <source>
        <dbReference type="SAM" id="Phobius"/>
    </source>
</evidence>
<dbReference type="InterPro" id="IPR001851">
    <property type="entry name" value="ABC_transp_permease"/>
</dbReference>
<keyword evidence="5 8" id="KW-0812">Transmembrane</keyword>
<accession>A0A949N9U3</accession>
<evidence type="ECO:0000256" key="3">
    <source>
        <dbReference type="ARBA" id="ARBA00022475"/>
    </source>
</evidence>
<dbReference type="PANTHER" id="PTHR32196">
    <property type="entry name" value="ABC TRANSPORTER PERMEASE PROTEIN YPHD-RELATED-RELATED"/>
    <property type="match status" value="1"/>
</dbReference>
<proteinExistence type="predicted"/>
<keyword evidence="3" id="KW-1003">Cell membrane</keyword>
<comment type="subcellular location">
    <subcellularLocation>
        <location evidence="1">Cell membrane</location>
        <topology evidence="1">Multi-pass membrane protein</topology>
    </subcellularLocation>
</comment>
<gene>
    <name evidence="9" type="ORF">KTH89_04330</name>
</gene>
<evidence type="ECO:0000256" key="1">
    <source>
        <dbReference type="ARBA" id="ARBA00004651"/>
    </source>
</evidence>
<keyword evidence="7 8" id="KW-0472">Membrane</keyword>
<feature type="transmembrane region" description="Helical" evidence="8">
    <location>
        <begin position="21"/>
        <end position="41"/>
    </location>
</feature>
<dbReference type="AlphaFoldDB" id="A0A949N9U3"/>
<protein>
    <submittedName>
        <fullName evidence="9">ABC transporter permease</fullName>
    </submittedName>
</protein>
<dbReference type="Pfam" id="PF02653">
    <property type="entry name" value="BPD_transp_2"/>
    <property type="match status" value="1"/>
</dbReference>
<evidence type="ECO:0000256" key="5">
    <source>
        <dbReference type="ARBA" id="ARBA00022692"/>
    </source>
</evidence>
<dbReference type="RefSeq" id="WP_158348278.1">
    <property type="nucleotide sequence ID" value="NZ_JAHQCW010000005.1"/>
</dbReference>
<feature type="transmembrane region" description="Helical" evidence="8">
    <location>
        <begin position="135"/>
        <end position="157"/>
    </location>
</feature>
<keyword evidence="6 8" id="KW-1133">Transmembrane helix</keyword>
<evidence type="ECO:0000256" key="6">
    <source>
        <dbReference type="ARBA" id="ARBA00022989"/>
    </source>
</evidence>
<keyword evidence="2" id="KW-0813">Transport</keyword>
<organism evidence="9 10">
    <name type="scientific">Diplocloster agilis</name>
    <dbReference type="NCBI Taxonomy" id="2850323"/>
    <lineage>
        <taxon>Bacteria</taxon>
        <taxon>Bacillati</taxon>
        <taxon>Bacillota</taxon>
        <taxon>Clostridia</taxon>
        <taxon>Lachnospirales</taxon>
        <taxon>Lachnospiraceae</taxon>
        <taxon>Diplocloster</taxon>
    </lineage>
</organism>
<dbReference type="Proteomes" id="UP000712157">
    <property type="component" value="Unassembled WGS sequence"/>
</dbReference>
<feature type="transmembrane region" description="Helical" evidence="8">
    <location>
        <begin position="163"/>
        <end position="185"/>
    </location>
</feature>
<evidence type="ECO:0000313" key="10">
    <source>
        <dbReference type="Proteomes" id="UP000712157"/>
    </source>
</evidence>
<keyword evidence="10" id="KW-1185">Reference proteome</keyword>
<comment type="caution">
    <text evidence="9">The sequence shown here is derived from an EMBL/GenBank/DDBJ whole genome shotgun (WGS) entry which is preliminary data.</text>
</comment>
<dbReference type="CDD" id="cd06579">
    <property type="entry name" value="TM_PBP1_transp_AraH_like"/>
    <property type="match status" value="1"/>
</dbReference>
<reference evidence="9" key="1">
    <citation type="submission" date="2021-06" db="EMBL/GenBank/DDBJ databases">
        <title>Description of novel taxa of the family Lachnospiraceae.</title>
        <authorList>
            <person name="Chaplin A.V."/>
            <person name="Sokolova S.R."/>
            <person name="Pikina A.P."/>
            <person name="Korzhanova M."/>
            <person name="Belova V."/>
            <person name="Korostin D."/>
            <person name="Efimov B.A."/>
        </authorList>
    </citation>
    <scope>NUCLEOTIDE SEQUENCE</scope>
    <source>
        <strain evidence="9">ASD5720</strain>
    </source>
</reference>
<dbReference type="GO" id="GO:0005886">
    <property type="term" value="C:plasma membrane"/>
    <property type="evidence" value="ECO:0007669"/>
    <property type="project" value="UniProtKB-SubCell"/>
</dbReference>
<evidence type="ECO:0000256" key="7">
    <source>
        <dbReference type="ARBA" id="ARBA00023136"/>
    </source>
</evidence>
<dbReference type="PANTHER" id="PTHR32196:SF21">
    <property type="entry name" value="ABC TRANSPORTER PERMEASE PROTEIN YPHD-RELATED"/>
    <property type="match status" value="1"/>
</dbReference>
<sequence length="346" mass="36331">MKNSNKVEFVINKVLLRNKAALIMILMACVIGLIQPIFFTTDNLFNVLRQVCASTILAMGFTFVLGLGEIDLSVGAILGLNGVIMAKLMMEANWPVWLAILVALAAGALFGIANACIISALDIPPFIVTLATQSLFRGMVYIITGMVPISSLPASFVNIGQGYLGPVPIPVIIMVVVIIISYIIANYSTFGRHVIAMGGNASATRACGVNIKLVRMGVYIVTGICSSIAAVVTTARSASAQIAAGKDMEMDVIAAVVIGGTAMSGGNMNIVGTVFGCIIVGMITNGMNLMGINSNYQVVAKGALILLALVIDRMSNGVYAKFVQKKSLKEAEEAGKNTAEEGDKNE</sequence>
<keyword evidence="4" id="KW-0997">Cell inner membrane</keyword>
<evidence type="ECO:0000256" key="4">
    <source>
        <dbReference type="ARBA" id="ARBA00022519"/>
    </source>
</evidence>
<feature type="transmembrane region" description="Helical" evidence="8">
    <location>
        <begin position="72"/>
        <end position="90"/>
    </location>
</feature>
<feature type="transmembrane region" description="Helical" evidence="8">
    <location>
        <begin position="298"/>
        <end position="319"/>
    </location>
</feature>
<feature type="transmembrane region" description="Helical" evidence="8">
    <location>
        <begin position="96"/>
        <end position="123"/>
    </location>
</feature>
<evidence type="ECO:0000313" key="9">
    <source>
        <dbReference type="EMBL" id="MBU9735752.1"/>
    </source>
</evidence>